<evidence type="ECO:0000313" key="2">
    <source>
        <dbReference type="EMBL" id="CAL8092181.1"/>
    </source>
</evidence>
<dbReference type="Proteomes" id="UP001642540">
    <property type="component" value="Unassembled WGS sequence"/>
</dbReference>
<evidence type="ECO:0000313" key="3">
    <source>
        <dbReference type="Proteomes" id="UP001642540"/>
    </source>
</evidence>
<dbReference type="EMBL" id="CAXLJM020000025">
    <property type="protein sequence ID" value="CAL8092181.1"/>
    <property type="molecule type" value="Genomic_DNA"/>
</dbReference>
<evidence type="ECO:0000256" key="1">
    <source>
        <dbReference type="SAM" id="MobiDB-lite"/>
    </source>
</evidence>
<protein>
    <submittedName>
        <fullName evidence="2">Uncharacterized protein</fullName>
    </submittedName>
</protein>
<comment type="caution">
    <text evidence="2">The sequence shown here is derived from an EMBL/GenBank/DDBJ whole genome shotgun (WGS) entry which is preliminary data.</text>
</comment>
<reference evidence="2 3" key="1">
    <citation type="submission" date="2024-08" db="EMBL/GenBank/DDBJ databases">
        <authorList>
            <person name="Cucini C."/>
            <person name="Frati F."/>
        </authorList>
    </citation>
    <scope>NUCLEOTIDE SEQUENCE [LARGE SCALE GENOMIC DNA]</scope>
</reference>
<accession>A0ABP1Q7C0</accession>
<feature type="compositionally biased region" description="Polar residues" evidence="1">
    <location>
        <begin position="28"/>
        <end position="40"/>
    </location>
</feature>
<keyword evidence="3" id="KW-1185">Reference proteome</keyword>
<organism evidence="2 3">
    <name type="scientific">Orchesella dallaii</name>
    <dbReference type="NCBI Taxonomy" id="48710"/>
    <lineage>
        <taxon>Eukaryota</taxon>
        <taxon>Metazoa</taxon>
        <taxon>Ecdysozoa</taxon>
        <taxon>Arthropoda</taxon>
        <taxon>Hexapoda</taxon>
        <taxon>Collembola</taxon>
        <taxon>Entomobryomorpha</taxon>
        <taxon>Entomobryoidea</taxon>
        <taxon>Orchesellidae</taxon>
        <taxon>Orchesellinae</taxon>
        <taxon>Orchesella</taxon>
    </lineage>
</organism>
<name>A0ABP1Q7C0_9HEXA</name>
<feature type="region of interest" description="Disordered" evidence="1">
    <location>
        <begin position="13"/>
        <end position="40"/>
    </location>
</feature>
<proteinExistence type="predicted"/>
<feature type="compositionally biased region" description="Polar residues" evidence="1">
    <location>
        <begin position="77"/>
        <end position="93"/>
    </location>
</feature>
<sequence>MVSYKDFIVAANKQSGRASASEPGIGNAGTTGQEGQSSQRPGRIFLHRVYLAMQDCTCEVAGCNNQAIQHEIPCSAARQTGQTSGTQQYRPHN</sequence>
<feature type="region of interest" description="Disordered" evidence="1">
    <location>
        <begin position="74"/>
        <end position="93"/>
    </location>
</feature>
<gene>
    <name evidence="2" type="ORF">ODALV1_LOCUS8144</name>
</gene>